<organism evidence="2 3">
    <name type="scientific">Stephania yunnanensis</name>
    <dbReference type="NCBI Taxonomy" id="152371"/>
    <lineage>
        <taxon>Eukaryota</taxon>
        <taxon>Viridiplantae</taxon>
        <taxon>Streptophyta</taxon>
        <taxon>Embryophyta</taxon>
        <taxon>Tracheophyta</taxon>
        <taxon>Spermatophyta</taxon>
        <taxon>Magnoliopsida</taxon>
        <taxon>Ranunculales</taxon>
        <taxon>Menispermaceae</taxon>
        <taxon>Menispermoideae</taxon>
        <taxon>Cissampelideae</taxon>
        <taxon>Stephania</taxon>
    </lineage>
</organism>
<sequence length="311" mass="35739">MWCRVSSKAISPEINLLFVFRILLALNMYAGNMSSSTDQKLDRLLSLMEHFFSSCEVQVNPDMDSAYSHNYGRYEDSHYHNVNGVDYSHSAYNCPYHPQYEHYSGYASPQPDFSGFMSHPQAPQHERNQWCHQSLSLNDMMMQVMETLPESWRTRNEIPNIDLSLPTLTDVQTSFTFTPEEDVRDDTSTNLEVHEDTKPDEYLTETSEECDVFQIEPENVIALNEGEDEMKIDVNSDKSEMQQIESKEDQPLMLIFYTTDTPVLDDPDTIDSFVLEVPDELLNLKEGMHISLPNYVDAPFVVDISKGEGIT</sequence>
<accession>A0AAP0L2R7</accession>
<dbReference type="AlphaFoldDB" id="A0AAP0L2R7"/>
<protein>
    <submittedName>
        <fullName evidence="2">Uncharacterized protein</fullName>
    </submittedName>
</protein>
<comment type="caution">
    <text evidence="2">The sequence shown here is derived from an EMBL/GenBank/DDBJ whole genome shotgun (WGS) entry which is preliminary data.</text>
</comment>
<evidence type="ECO:0000313" key="2">
    <source>
        <dbReference type="EMBL" id="KAK9163378.1"/>
    </source>
</evidence>
<keyword evidence="1" id="KW-0732">Signal</keyword>
<evidence type="ECO:0000256" key="1">
    <source>
        <dbReference type="SAM" id="SignalP"/>
    </source>
</evidence>
<dbReference type="Proteomes" id="UP001420932">
    <property type="component" value="Unassembled WGS sequence"/>
</dbReference>
<feature type="signal peptide" evidence="1">
    <location>
        <begin position="1"/>
        <end position="25"/>
    </location>
</feature>
<evidence type="ECO:0000313" key="3">
    <source>
        <dbReference type="Proteomes" id="UP001420932"/>
    </source>
</evidence>
<proteinExistence type="predicted"/>
<gene>
    <name evidence="2" type="ORF">Syun_004280</name>
</gene>
<keyword evidence="3" id="KW-1185">Reference proteome</keyword>
<name>A0AAP0L2R7_9MAGN</name>
<feature type="chain" id="PRO_5042874916" evidence="1">
    <location>
        <begin position="26"/>
        <end position="311"/>
    </location>
</feature>
<reference evidence="2 3" key="1">
    <citation type="submission" date="2024-01" db="EMBL/GenBank/DDBJ databases">
        <title>Genome assemblies of Stephania.</title>
        <authorList>
            <person name="Yang L."/>
        </authorList>
    </citation>
    <scope>NUCLEOTIDE SEQUENCE [LARGE SCALE GENOMIC DNA]</scope>
    <source>
        <strain evidence="2">YNDBR</strain>
        <tissue evidence="2">Leaf</tissue>
    </source>
</reference>
<dbReference type="EMBL" id="JBBNAF010000002">
    <property type="protein sequence ID" value="KAK9163378.1"/>
    <property type="molecule type" value="Genomic_DNA"/>
</dbReference>